<sequence>MAVFDYEIKHRRGSLNRNADFLSRYPPPTVPDETDCGAVSEDEDIGVNLAIFSPPSSSCDLSVQAMKIAHNRQSGPYGLTELKLLQRQDPALQVVINALEKDTPVDTTGWSRESQRLWLSHDAFCIHKGVLCMRTGEDTGPDDLKIILPHSLRQLVLASIHEIGHQGRD</sequence>
<gene>
    <name evidence="1" type="primary">ORF40839</name>
</gene>
<proteinExistence type="predicted"/>
<organism evidence="1">
    <name type="scientific">Arion vulgaris</name>
    <dbReference type="NCBI Taxonomy" id="1028688"/>
    <lineage>
        <taxon>Eukaryota</taxon>
        <taxon>Metazoa</taxon>
        <taxon>Spiralia</taxon>
        <taxon>Lophotrochozoa</taxon>
        <taxon>Mollusca</taxon>
        <taxon>Gastropoda</taxon>
        <taxon>Heterobranchia</taxon>
        <taxon>Euthyneura</taxon>
        <taxon>Panpulmonata</taxon>
        <taxon>Eupulmonata</taxon>
        <taxon>Stylommatophora</taxon>
        <taxon>Helicina</taxon>
        <taxon>Arionoidea</taxon>
        <taxon>Arionidae</taxon>
        <taxon>Arion</taxon>
    </lineage>
</organism>
<protein>
    <recommendedName>
        <fullName evidence="2">Integrase zinc-binding domain-containing protein</fullName>
    </recommendedName>
</protein>
<dbReference type="AlphaFoldDB" id="A0A0B6YZ52"/>
<dbReference type="EMBL" id="HACG01014086">
    <property type="protein sequence ID" value="CEK60951.1"/>
    <property type="molecule type" value="Transcribed_RNA"/>
</dbReference>
<evidence type="ECO:0000313" key="1">
    <source>
        <dbReference type="EMBL" id="CEK60951.1"/>
    </source>
</evidence>
<evidence type="ECO:0008006" key="2">
    <source>
        <dbReference type="Google" id="ProtNLM"/>
    </source>
</evidence>
<dbReference type="PANTHER" id="PTHR37984">
    <property type="entry name" value="PROTEIN CBG26694"/>
    <property type="match status" value="1"/>
</dbReference>
<accession>A0A0B6YZ52</accession>
<dbReference type="InterPro" id="IPR050951">
    <property type="entry name" value="Retrovirus_Pol_polyprotein"/>
</dbReference>
<dbReference type="PANTHER" id="PTHR37984:SF7">
    <property type="entry name" value="INTEGRASE CATALYTIC DOMAIN-CONTAINING PROTEIN"/>
    <property type="match status" value="1"/>
</dbReference>
<name>A0A0B6YZ52_9EUPU</name>
<reference evidence="1" key="1">
    <citation type="submission" date="2014-12" db="EMBL/GenBank/DDBJ databases">
        <title>Insight into the proteome of Arion vulgaris.</title>
        <authorList>
            <person name="Aradska J."/>
            <person name="Bulat T."/>
            <person name="Smidak R."/>
            <person name="Sarate P."/>
            <person name="Gangsoo J."/>
            <person name="Sialana F."/>
            <person name="Bilban M."/>
            <person name="Lubec G."/>
        </authorList>
    </citation>
    <scope>NUCLEOTIDE SEQUENCE</scope>
    <source>
        <tissue evidence="1">Skin</tissue>
    </source>
</reference>
<feature type="non-terminal residue" evidence="1">
    <location>
        <position position="169"/>
    </location>
</feature>